<sequence>MVSYGDKDDTKTLHLTSDDPKEIEQALLKIVRPKQDNTTKPLRVVDIYWPIPLLQIQFLLREIRIIKGLKMRDFRNVMFICNKWDQVHRQDVDSVWDNTWNNIEMVCGKLDKWQVIKFSSTLVQ</sequence>
<comment type="caution">
    <text evidence="1">The sequence shown here is derived from an EMBL/GenBank/DDBJ whole genome shotgun (WGS) entry which is preliminary data.</text>
</comment>
<proteinExistence type="predicted"/>
<organism evidence="1 2">
    <name type="scientific">Sinanodonta woodiana</name>
    <name type="common">Chinese pond mussel</name>
    <name type="synonym">Anodonta woodiana</name>
    <dbReference type="NCBI Taxonomy" id="1069815"/>
    <lineage>
        <taxon>Eukaryota</taxon>
        <taxon>Metazoa</taxon>
        <taxon>Spiralia</taxon>
        <taxon>Lophotrochozoa</taxon>
        <taxon>Mollusca</taxon>
        <taxon>Bivalvia</taxon>
        <taxon>Autobranchia</taxon>
        <taxon>Heteroconchia</taxon>
        <taxon>Palaeoheterodonta</taxon>
        <taxon>Unionida</taxon>
        <taxon>Unionoidea</taxon>
        <taxon>Unionidae</taxon>
        <taxon>Unioninae</taxon>
        <taxon>Sinanodonta</taxon>
    </lineage>
</organism>
<name>A0ABD3WMB0_SINWO</name>
<reference evidence="1 2" key="1">
    <citation type="submission" date="2024-11" db="EMBL/GenBank/DDBJ databases">
        <title>Chromosome-level genome assembly of the freshwater bivalve Anodonta woodiana.</title>
        <authorList>
            <person name="Chen X."/>
        </authorList>
    </citation>
    <scope>NUCLEOTIDE SEQUENCE [LARGE SCALE GENOMIC DNA]</scope>
    <source>
        <strain evidence="1">MN2024</strain>
        <tissue evidence="1">Gills</tissue>
    </source>
</reference>
<evidence type="ECO:0000313" key="1">
    <source>
        <dbReference type="EMBL" id="KAL3873893.1"/>
    </source>
</evidence>
<dbReference type="Proteomes" id="UP001634394">
    <property type="component" value="Unassembled WGS sequence"/>
</dbReference>
<accession>A0ABD3WMB0</accession>
<dbReference type="EMBL" id="JBJQND010000006">
    <property type="protein sequence ID" value="KAL3873893.1"/>
    <property type="molecule type" value="Genomic_DNA"/>
</dbReference>
<evidence type="ECO:0000313" key="2">
    <source>
        <dbReference type="Proteomes" id="UP001634394"/>
    </source>
</evidence>
<protein>
    <submittedName>
        <fullName evidence="1">Uncharacterized protein</fullName>
    </submittedName>
</protein>
<gene>
    <name evidence="1" type="ORF">ACJMK2_036972</name>
</gene>
<keyword evidence="2" id="KW-1185">Reference proteome</keyword>
<dbReference type="AlphaFoldDB" id="A0ABD3WMB0"/>